<evidence type="ECO:0000313" key="4">
    <source>
        <dbReference type="Proteomes" id="UP000283509"/>
    </source>
</evidence>
<feature type="transmembrane region" description="Helical" evidence="2">
    <location>
        <begin position="492"/>
        <end position="510"/>
    </location>
</feature>
<feature type="transmembrane region" description="Helical" evidence="2">
    <location>
        <begin position="427"/>
        <end position="446"/>
    </location>
</feature>
<dbReference type="Pfam" id="PF07690">
    <property type="entry name" value="MFS_1"/>
    <property type="match status" value="2"/>
</dbReference>
<dbReference type="OrthoDB" id="6349241at2759"/>
<name>A0A3R7SMT1_PENVA</name>
<feature type="transmembrane region" description="Helical" evidence="2">
    <location>
        <begin position="141"/>
        <end position="165"/>
    </location>
</feature>
<evidence type="ECO:0000313" key="3">
    <source>
        <dbReference type="EMBL" id="ROT67701.1"/>
    </source>
</evidence>
<dbReference type="AlphaFoldDB" id="A0A3R7SMT1"/>
<keyword evidence="2" id="KW-1133">Transmembrane helix</keyword>
<dbReference type="SUPFAM" id="SSF103473">
    <property type="entry name" value="MFS general substrate transporter"/>
    <property type="match status" value="1"/>
</dbReference>
<reference evidence="3 4" key="1">
    <citation type="submission" date="2018-04" db="EMBL/GenBank/DDBJ databases">
        <authorList>
            <person name="Zhang X."/>
            <person name="Yuan J."/>
            <person name="Li F."/>
            <person name="Xiang J."/>
        </authorList>
    </citation>
    <scope>NUCLEOTIDE SEQUENCE [LARGE SCALE GENOMIC DNA]</scope>
    <source>
        <tissue evidence="3">Muscle</tissue>
    </source>
</reference>
<feature type="transmembrane region" description="Helical" evidence="2">
    <location>
        <begin position="452"/>
        <end position="480"/>
    </location>
</feature>
<dbReference type="GO" id="GO:0008028">
    <property type="term" value="F:monocarboxylic acid transmembrane transporter activity"/>
    <property type="evidence" value="ECO:0007669"/>
    <property type="project" value="TreeGrafter"/>
</dbReference>
<reference evidence="3 4" key="2">
    <citation type="submission" date="2019-01" db="EMBL/GenBank/DDBJ databases">
        <title>The decoding of complex shrimp genome reveals the adaptation for benthos swimmer, frequently molting mechanism and breeding impact on genome.</title>
        <authorList>
            <person name="Sun Y."/>
            <person name="Gao Y."/>
            <person name="Yu Y."/>
        </authorList>
    </citation>
    <scope>NUCLEOTIDE SEQUENCE [LARGE SCALE GENOMIC DNA]</scope>
    <source>
        <tissue evidence="3">Muscle</tissue>
    </source>
</reference>
<protein>
    <submittedName>
        <fullName evidence="3">Uncharacterized protein</fullName>
    </submittedName>
</protein>
<feature type="region of interest" description="Disordered" evidence="1">
    <location>
        <begin position="18"/>
        <end position="37"/>
    </location>
</feature>
<gene>
    <name evidence="3" type="ORF">C7M84_014204</name>
</gene>
<proteinExistence type="predicted"/>
<dbReference type="Gene3D" id="1.20.1250.20">
    <property type="entry name" value="MFS general substrate transporter like domains"/>
    <property type="match status" value="2"/>
</dbReference>
<dbReference type="InterPro" id="IPR011701">
    <property type="entry name" value="MFS"/>
</dbReference>
<feature type="transmembrane region" description="Helical" evidence="2">
    <location>
        <begin position="516"/>
        <end position="539"/>
    </location>
</feature>
<feature type="transmembrane region" description="Helical" evidence="2">
    <location>
        <begin position="47"/>
        <end position="73"/>
    </location>
</feature>
<dbReference type="InterPro" id="IPR050327">
    <property type="entry name" value="Proton-linked_MCT"/>
</dbReference>
<dbReference type="PANTHER" id="PTHR11360">
    <property type="entry name" value="MONOCARBOXYLATE TRANSPORTER"/>
    <property type="match status" value="1"/>
</dbReference>
<dbReference type="PANTHER" id="PTHR11360:SF306">
    <property type="entry name" value="RE01051P"/>
    <property type="match status" value="1"/>
</dbReference>
<feature type="transmembrane region" description="Helical" evidence="2">
    <location>
        <begin position="200"/>
        <end position="224"/>
    </location>
</feature>
<dbReference type="Proteomes" id="UP000283509">
    <property type="component" value="Unassembled WGS sequence"/>
</dbReference>
<feature type="transmembrane region" description="Helical" evidence="2">
    <location>
        <begin position="117"/>
        <end position="135"/>
    </location>
</feature>
<sequence>METGKGINEQSDPLVMKEGVSKKGVSKRGVSKGGMASSHLVPPDGGWGWFVSIGTTACAMILSTQGPCFGILFGNKLREMNAPPSLAAWLFNCQSMVWNLAGPWAGPLSTRFSYRKVAVTAALMSASSLFLSALVSSPYLLLLTFSLLHGIGGGINITCCFHMIAKYFKKRLGIANSIMMTGGSVGIILLPQLASRLQEYYPFTWATLITGAVTLHAAVGSLLFQPVEWHLKEEISDPEVPPDKEKLLLEPGTMNPKGGELPRGSSVPSGLMMHDGRASYPGLPKRSRAYSECARLDPAEWERGSRLPSLAFGGSSLMASVHTLTDPAPPRVSPANTEGSTGVWQQFKNHYKPSVLKDPLVISVAVVNCITMVAALNVFSTIPFVLDEAGYSLQESATVMSSAAIIDLVTRLAGAAITDLPHFRPRAVFGFAQLIFVAAPYVLLAWTDEWLVVMGCAGAFGMGLGCLYLLDVLIMVRLLGVEKLQSVLGMSQLLRSVAFIFIGPVGGSIREASGNYWATLAFYSSSMLVGFLLMVITALTHRPILNPEEEDGDDDES</sequence>
<feature type="transmembrane region" description="Helical" evidence="2">
    <location>
        <begin position="172"/>
        <end position="194"/>
    </location>
</feature>
<accession>A0A3R7SMT1</accession>
<keyword evidence="4" id="KW-1185">Reference proteome</keyword>
<keyword evidence="2" id="KW-0812">Transmembrane</keyword>
<keyword evidence="2" id="KW-0472">Membrane</keyword>
<dbReference type="EMBL" id="QCYY01002775">
    <property type="protein sequence ID" value="ROT67701.1"/>
    <property type="molecule type" value="Genomic_DNA"/>
</dbReference>
<dbReference type="InterPro" id="IPR036259">
    <property type="entry name" value="MFS_trans_sf"/>
</dbReference>
<evidence type="ECO:0000256" key="2">
    <source>
        <dbReference type="SAM" id="Phobius"/>
    </source>
</evidence>
<feature type="transmembrane region" description="Helical" evidence="2">
    <location>
        <begin position="360"/>
        <end position="379"/>
    </location>
</feature>
<organism evidence="3 4">
    <name type="scientific">Penaeus vannamei</name>
    <name type="common">Whiteleg shrimp</name>
    <name type="synonym">Litopenaeus vannamei</name>
    <dbReference type="NCBI Taxonomy" id="6689"/>
    <lineage>
        <taxon>Eukaryota</taxon>
        <taxon>Metazoa</taxon>
        <taxon>Ecdysozoa</taxon>
        <taxon>Arthropoda</taxon>
        <taxon>Crustacea</taxon>
        <taxon>Multicrustacea</taxon>
        <taxon>Malacostraca</taxon>
        <taxon>Eumalacostraca</taxon>
        <taxon>Eucarida</taxon>
        <taxon>Decapoda</taxon>
        <taxon>Dendrobranchiata</taxon>
        <taxon>Penaeoidea</taxon>
        <taxon>Penaeidae</taxon>
        <taxon>Penaeus</taxon>
    </lineage>
</organism>
<comment type="caution">
    <text evidence="3">The sequence shown here is derived from an EMBL/GenBank/DDBJ whole genome shotgun (WGS) entry which is preliminary data.</text>
</comment>
<evidence type="ECO:0000256" key="1">
    <source>
        <dbReference type="SAM" id="MobiDB-lite"/>
    </source>
</evidence>